<protein>
    <submittedName>
        <fullName evidence="1">Uncharacterized protein</fullName>
    </submittedName>
</protein>
<sequence>MKSFFIIPLFILTVATYAGPGHDHSHDHGHGNKQVSIKKIKDIAKKHVARLAKASKIDSSWNKASFIKSEKKKFGSKEEWVVSFKNDQGVKGKVLYIFLKQSGDYVAANFTGK</sequence>
<dbReference type="Proteomes" id="UP000196531">
    <property type="component" value="Unassembled WGS sequence"/>
</dbReference>
<gene>
    <name evidence="1" type="ORF">A9Q84_16665</name>
</gene>
<comment type="caution">
    <text evidence="1">The sequence shown here is derived from an EMBL/GenBank/DDBJ whole genome shotgun (WGS) entry which is preliminary data.</text>
</comment>
<proteinExistence type="predicted"/>
<organism evidence="1 2">
    <name type="scientific">Halobacteriovorax marinus</name>
    <dbReference type="NCBI Taxonomy" id="97084"/>
    <lineage>
        <taxon>Bacteria</taxon>
        <taxon>Pseudomonadati</taxon>
        <taxon>Bdellovibrionota</taxon>
        <taxon>Bacteriovoracia</taxon>
        <taxon>Bacteriovoracales</taxon>
        <taxon>Halobacteriovoraceae</taxon>
        <taxon>Halobacteriovorax</taxon>
    </lineage>
</organism>
<dbReference type="AlphaFoldDB" id="A0A1Y5F4Y6"/>
<accession>A0A1Y5F4Y6</accession>
<dbReference type="InterPro" id="IPR045503">
    <property type="entry name" value="DUF6488"/>
</dbReference>
<name>A0A1Y5F4Y6_9BACT</name>
<dbReference type="Pfam" id="PF20098">
    <property type="entry name" value="DUF6488"/>
    <property type="match status" value="1"/>
</dbReference>
<evidence type="ECO:0000313" key="2">
    <source>
        <dbReference type="Proteomes" id="UP000196531"/>
    </source>
</evidence>
<dbReference type="EMBL" id="MAAO01000008">
    <property type="protein sequence ID" value="OUR95465.1"/>
    <property type="molecule type" value="Genomic_DNA"/>
</dbReference>
<evidence type="ECO:0000313" key="1">
    <source>
        <dbReference type="EMBL" id="OUR95465.1"/>
    </source>
</evidence>
<reference evidence="2" key="1">
    <citation type="journal article" date="2017" name="Proc. Natl. Acad. Sci. U.S.A.">
        <title>Simulation of Deepwater Horizon oil plume reveals substrate specialization within a complex community of hydrocarbon-degraders.</title>
        <authorList>
            <person name="Hu P."/>
            <person name="Dubinsky E.A."/>
            <person name="Probst A.J."/>
            <person name="Wang J."/>
            <person name="Sieber C.M.K."/>
            <person name="Tom L.M."/>
            <person name="Gardinali P."/>
            <person name="Banfield J.F."/>
            <person name="Atlas R.M."/>
            <person name="Andersen G.L."/>
        </authorList>
    </citation>
    <scope>NUCLEOTIDE SEQUENCE [LARGE SCALE GENOMIC DNA]</scope>
</reference>